<evidence type="ECO:0000313" key="4">
    <source>
        <dbReference type="EMBL" id="KAB1199493.1"/>
    </source>
</evidence>
<dbReference type="GO" id="GO:0005524">
    <property type="term" value="F:ATP binding"/>
    <property type="evidence" value="ECO:0007669"/>
    <property type="project" value="UniProtKB-KW"/>
</dbReference>
<dbReference type="GO" id="GO:0005829">
    <property type="term" value="C:cytosol"/>
    <property type="evidence" value="ECO:0007669"/>
    <property type="project" value="TreeGrafter"/>
</dbReference>
<protein>
    <submittedName>
        <fullName evidence="4">Heat shock 70 kDa protein 16</fullName>
    </submittedName>
</protein>
<dbReference type="PANTHER" id="PTHR45639">
    <property type="entry name" value="HSC70CB, ISOFORM G-RELATED"/>
    <property type="match status" value="1"/>
</dbReference>
<dbReference type="AlphaFoldDB" id="A0A6A1UH47"/>
<accession>A0A6A1UH47</accession>
<evidence type="ECO:0000256" key="1">
    <source>
        <dbReference type="ARBA" id="ARBA00022741"/>
    </source>
</evidence>
<dbReference type="PANTHER" id="PTHR45639:SF15">
    <property type="entry name" value="HEAT SHOCK 70 KDA PROTEIN 16"/>
    <property type="match status" value="1"/>
</dbReference>
<gene>
    <name evidence="4" type="ORF">CJ030_MR0G022786</name>
</gene>
<organism evidence="4 5">
    <name type="scientific">Morella rubra</name>
    <name type="common">Chinese bayberry</name>
    <dbReference type="NCBI Taxonomy" id="262757"/>
    <lineage>
        <taxon>Eukaryota</taxon>
        <taxon>Viridiplantae</taxon>
        <taxon>Streptophyta</taxon>
        <taxon>Embryophyta</taxon>
        <taxon>Tracheophyta</taxon>
        <taxon>Spermatophyta</taxon>
        <taxon>Magnoliopsida</taxon>
        <taxon>eudicotyledons</taxon>
        <taxon>Gunneridae</taxon>
        <taxon>Pentapetalae</taxon>
        <taxon>rosids</taxon>
        <taxon>fabids</taxon>
        <taxon>Fagales</taxon>
        <taxon>Myricaceae</taxon>
        <taxon>Morella</taxon>
    </lineage>
</organism>
<sequence>MISNKYLAFSTESERKRIFNNLEQIEEWLYEDGAHESVDVYTEKLDYLTKLFDPIENRYKEVEARAHASKGLLDCIRHYLMVVGSLPAGERDMVVEECNKAEQWLQEKTGQQISLPKNVDPTLWSIEIKRKTEALDMYGPDATKLHLRNIGRDKYYVYCSWTCKHKMRSNASPPSPMDADDSDPRDKPDCISMEVD</sequence>
<dbReference type="Proteomes" id="UP000516437">
    <property type="component" value="Unassembled WGS sequence"/>
</dbReference>
<comment type="caution">
    <text evidence="4">The sequence shown here is derived from an EMBL/GenBank/DDBJ whole genome shotgun (WGS) entry which is preliminary data.</text>
</comment>
<reference evidence="4 5" key="1">
    <citation type="journal article" date="2019" name="Plant Biotechnol. J.">
        <title>The red bayberry genome and genetic basis of sex determination.</title>
        <authorList>
            <person name="Jia H.M."/>
            <person name="Jia H.J."/>
            <person name="Cai Q.L."/>
            <person name="Wang Y."/>
            <person name="Zhao H.B."/>
            <person name="Yang W.F."/>
            <person name="Wang G.Y."/>
            <person name="Li Y.H."/>
            <person name="Zhan D.L."/>
            <person name="Shen Y.T."/>
            <person name="Niu Q.F."/>
            <person name="Chang L."/>
            <person name="Qiu J."/>
            <person name="Zhao L."/>
            <person name="Xie H.B."/>
            <person name="Fu W.Y."/>
            <person name="Jin J."/>
            <person name="Li X.W."/>
            <person name="Jiao Y."/>
            <person name="Zhou C.C."/>
            <person name="Tu T."/>
            <person name="Chai C.Y."/>
            <person name="Gao J.L."/>
            <person name="Fan L.J."/>
            <person name="van de Weg E."/>
            <person name="Wang J.Y."/>
            <person name="Gao Z.S."/>
        </authorList>
    </citation>
    <scope>NUCLEOTIDE SEQUENCE [LARGE SCALE GENOMIC DNA]</scope>
    <source>
        <tissue evidence="4">Leaves</tissue>
    </source>
</reference>
<dbReference type="GO" id="GO:0005634">
    <property type="term" value="C:nucleus"/>
    <property type="evidence" value="ECO:0007669"/>
    <property type="project" value="TreeGrafter"/>
</dbReference>
<keyword evidence="5" id="KW-1185">Reference proteome</keyword>
<evidence type="ECO:0000256" key="2">
    <source>
        <dbReference type="ARBA" id="ARBA00022840"/>
    </source>
</evidence>
<dbReference type="GO" id="GO:0140662">
    <property type="term" value="F:ATP-dependent protein folding chaperone"/>
    <property type="evidence" value="ECO:0007669"/>
    <property type="project" value="InterPro"/>
</dbReference>
<dbReference type="Gene3D" id="1.20.1270.10">
    <property type="match status" value="1"/>
</dbReference>
<dbReference type="SUPFAM" id="SSF100934">
    <property type="entry name" value="Heat shock protein 70kD (HSP70), C-terminal subdomain"/>
    <property type="match status" value="1"/>
</dbReference>
<evidence type="ECO:0000313" key="5">
    <source>
        <dbReference type="Proteomes" id="UP000516437"/>
    </source>
</evidence>
<keyword evidence="1" id="KW-0547">Nucleotide-binding</keyword>
<dbReference type="OrthoDB" id="1597571at2759"/>
<dbReference type="InterPro" id="IPR013126">
    <property type="entry name" value="Hsp_70_fam"/>
</dbReference>
<dbReference type="EMBL" id="RXIC02000460">
    <property type="protein sequence ID" value="KAB1199493.1"/>
    <property type="molecule type" value="Genomic_DNA"/>
</dbReference>
<keyword evidence="4" id="KW-0346">Stress response</keyword>
<dbReference type="InterPro" id="IPR029048">
    <property type="entry name" value="HSP70_C_sf"/>
</dbReference>
<name>A0A6A1UH47_9ROSI</name>
<proteinExistence type="predicted"/>
<feature type="region of interest" description="Disordered" evidence="3">
    <location>
        <begin position="168"/>
        <end position="196"/>
    </location>
</feature>
<keyword evidence="2" id="KW-0067">ATP-binding</keyword>
<evidence type="ECO:0000256" key="3">
    <source>
        <dbReference type="SAM" id="MobiDB-lite"/>
    </source>
</evidence>